<evidence type="ECO:0000256" key="5">
    <source>
        <dbReference type="SAM" id="MobiDB-lite"/>
    </source>
</evidence>
<sequence length="1192" mass="125026">MISNNEDDDDELDEEFLNYLSGNVSSPPVRPPPTMAAPSLPSTSTPIIGNGVNAPIANVAPIGDRVGILATSPWALLDMAEAYSASGSNEFRRPTALDVEIGEVGGLRSSLSSSDAPPTLLTSTSSVPPPARAPPPPPHSKAEEDIMDVATPPANHDELFPRPSAPPLELLVENGYFDDDSSAPSTTPASIRPPANDAPPPPENAAVGTRSTKIAASYDNPTAASAVFIPLPSTHSREADTRGRASWMMMPPAEATAVAVTPLGDAVPPMEDPPPDREGGNARIEGVIGSLACLWVGRGNHKRIGLVSLGLMTVLAAIIAVMVMKLGPDPKPIDVTTSTPTASLTIAIWKQQGVSIVGYAPGDNLGTSVAFSADASTIVIGAKGSIDNDPKTGHVKVYRSNDDSGNRVQLGQTIYGNATGDLTGFSVDITADGNAIVIGSPGYWENNDRPGYVRVFALESKDDTSTNTWKQIGGDIIGEVDGDEFGYSVSISEDGNTIVVGARAADGNNGDNLGRVRVYRMDESESDWIQVGDDIKGVVPDDNTGCSVSLSADGTQVAIGSPGFDDKGDASGCVKVYQMDSAGSIWEQLGQTLYGDNARDYSGISVDFSPDGYTLVIGFPGDNADGDRPGYVRVFSLNVSDDNTGTSSWEQIGLDIIGEAKGDEFGSSVSISEDGKTIAVVANTNDGENGVDTGHVRVYRIDDSKSDWIQIGDDIDGEAAYDYSMSVSLSADGNKVAIGSPLNNDNGKNTGHVRVFALEFEQDNTSVTTSSSTMTPTIYIWKQDGQSIVGDAPEDLSGISVAVSADASTIVIGAMGYYDNHSKTGYVKVYYTSDDRGKRLQLGKTIYGDATEDQFGLSVDITASGNTIVIGSPGSWNNKDRPGYVRVFSLETDGDLGTNTWKQIGRDITGEEDGDKFGGSVSISEDGETIAVGADGYDGENGLDSGLVRVYRMDESESDWKQLGDDIEGETAYDWLGFSVSLSADGTRVAIGSAWNGDKGVSSGLVKVYQMDSAGSIWEQLGQTLYGDFTLDYSGMSVSLSSDGNTLAIGSPGDNEDGDRPGYVRVFSLNVSDDSTGTSSWEQIGLDIIGEAKGDEFGRSISLSEDGKTIAIGAVFNEGENGVDTGHARVYRIDDSKSDWIQIGNDIDGEAAYDVSGGSVSLSANGNKVAIGSPLNNDNGENAGHTRVYVLE</sequence>
<evidence type="ECO:0000256" key="3">
    <source>
        <dbReference type="ARBA" id="ARBA00023180"/>
    </source>
</evidence>
<keyword evidence="6" id="KW-1133">Transmembrane helix</keyword>
<dbReference type="SUPFAM" id="SSF82171">
    <property type="entry name" value="DPP6 N-terminal domain-like"/>
    <property type="match status" value="2"/>
</dbReference>
<gene>
    <name evidence="7" type="ORF">ACHAXA_002723</name>
</gene>
<dbReference type="AlphaFoldDB" id="A0ABD3REX6"/>
<feature type="compositionally biased region" description="Pro residues" evidence="5">
    <location>
        <begin position="127"/>
        <end position="139"/>
    </location>
</feature>
<feature type="region of interest" description="Disordered" evidence="5">
    <location>
        <begin position="106"/>
        <end position="143"/>
    </location>
</feature>
<name>A0ABD3REX6_9STRA</name>
<dbReference type="InterPro" id="IPR028994">
    <property type="entry name" value="Integrin_alpha_N"/>
</dbReference>
<evidence type="ECO:0000256" key="4">
    <source>
        <dbReference type="PROSITE-ProRule" id="PRU00803"/>
    </source>
</evidence>
<keyword evidence="6" id="KW-0472">Membrane</keyword>
<dbReference type="SMART" id="SM00191">
    <property type="entry name" value="Int_alpha"/>
    <property type="match status" value="8"/>
</dbReference>
<organism evidence="7 8">
    <name type="scientific">Cyclostephanos tholiformis</name>
    <dbReference type="NCBI Taxonomy" id="382380"/>
    <lineage>
        <taxon>Eukaryota</taxon>
        <taxon>Sar</taxon>
        <taxon>Stramenopiles</taxon>
        <taxon>Ochrophyta</taxon>
        <taxon>Bacillariophyta</taxon>
        <taxon>Coscinodiscophyceae</taxon>
        <taxon>Thalassiosirophycidae</taxon>
        <taxon>Stephanodiscales</taxon>
        <taxon>Stephanodiscaceae</taxon>
        <taxon>Cyclostephanos</taxon>
    </lineage>
</organism>
<feature type="region of interest" description="Disordered" evidence="5">
    <location>
        <begin position="175"/>
        <end position="208"/>
    </location>
</feature>
<evidence type="ECO:0000313" key="7">
    <source>
        <dbReference type="EMBL" id="KAL3811595.1"/>
    </source>
</evidence>
<feature type="transmembrane region" description="Helical" evidence="6">
    <location>
        <begin position="304"/>
        <end position="324"/>
    </location>
</feature>
<feature type="repeat" description="FG-GAP" evidence="4">
    <location>
        <begin position="903"/>
        <end position="960"/>
    </location>
</feature>
<evidence type="ECO:0000256" key="2">
    <source>
        <dbReference type="ARBA" id="ARBA00022737"/>
    </source>
</evidence>
<dbReference type="Pfam" id="PF14312">
    <property type="entry name" value="FG-GAP_2"/>
    <property type="match status" value="3"/>
</dbReference>
<dbReference type="Gene3D" id="2.130.10.130">
    <property type="entry name" value="Integrin alpha, N-terminal"/>
    <property type="match status" value="2"/>
</dbReference>
<accession>A0ABD3REX6</accession>
<keyword evidence="1" id="KW-0732">Signal</keyword>
<protein>
    <submittedName>
        <fullName evidence="7">Uncharacterized protein</fullName>
    </submittedName>
</protein>
<proteinExistence type="predicted"/>
<dbReference type="Proteomes" id="UP001530377">
    <property type="component" value="Unassembled WGS sequence"/>
</dbReference>
<dbReference type="SUPFAM" id="SSF101908">
    <property type="entry name" value="Putative isomerase YbhE"/>
    <property type="match status" value="1"/>
</dbReference>
<dbReference type="EMBL" id="JALLPB020000249">
    <property type="protein sequence ID" value="KAL3811595.1"/>
    <property type="molecule type" value="Genomic_DNA"/>
</dbReference>
<dbReference type="PANTHER" id="PTHR36220:SF1">
    <property type="entry name" value="GAMMA TUBULIN COMPLEX COMPONENT C-TERMINAL DOMAIN-CONTAINING PROTEIN"/>
    <property type="match status" value="1"/>
</dbReference>
<evidence type="ECO:0000313" key="8">
    <source>
        <dbReference type="Proteomes" id="UP001530377"/>
    </source>
</evidence>
<comment type="caution">
    <text evidence="7">The sequence shown here is derived from an EMBL/GenBank/DDBJ whole genome shotgun (WGS) entry which is preliminary data.</text>
</comment>
<feature type="compositionally biased region" description="Polar residues" evidence="5">
    <location>
        <begin position="109"/>
        <end position="126"/>
    </location>
</feature>
<dbReference type="InterPro" id="IPR013519">
    <property type="entry name" value="Int_alpha_beta-p"/>
</dbReference>
<dbReference type="PROSITE" id="PS51470">
    <property type="entry name" value="FG_GAP"/>
    <property type="match status" value="2"/>
</dbReference>
<feature type="region of interest" description="Disordered" evidence="5">
    <location>
        <begin position="1"/>
        <end position="42"/>
    </location>
</feature>
<keyword evidence="6" id="KW-0812">Transmembrane</keyword>
<evidence type="ECO:0000256" key="1">
    <source>
        <dbReference type="ARBA" id="ARBA00022729"/>
    </source>
</evidence>
<dbReference type="InterPro" id="IPR013517">
    <property type="entry name" value="FG-GAP"/>
</dbReference>
<feature type="repeat" description="FG-GAP" evidence="4">
    <location>
        <begin position="1020"/>
        <end position="1076"/>
    </location>
</feature>
<evidence type="ECO:0000256" key="6">
    <source>
        <dbReference type="SAM" id="Phobius"/>
    </source>
</evidence>
<dbReference type="PANTHER" id="PTHR36220">
    <property type="entry name" value="UNNAMED PRODUCT"/>
    <property type="match status" value="1"/>
</dbReference>
<feature type="compositionally biased region" description="Acidic residues" evidence="5">
    <location>
        <begin position="1"/>
        <end position="16"/>
    </location>
</feature>
<reference evidence="7 8" key="1">
    <citation type="submission" date="2024-10" db="EMBL/GenBank/DDBJ databases">
        <title>Updated reference genomes for cyclostephanoid diatoms.</title>
        <authorList>
            <person name="Roberts W.R."/>
            <person name="Alverson A.J."/>
        </authorList>
    </citation>
    <scope>NUCLEOTIDE SEQUENCE [LARGE SCALE GENOMIC DNA]</scope>
    <source>
        <strain evidence="7 8">AJA228-03</strain>
    </source>
</reference>
<keyword evidence="3" id="KW-0325">Glycoprotein</keyword>
<keyword evidence="8" id="KW-1185">Reference proteome</keyword>
<keyword evidence="2" id="KW-0677">Repeat</keyword>